<evidence type="ECO:0000256" key="8">
    <source>
        <dbReference type="SAM" id="SignalP"/>
    </source>
</evidence>
<gene>
    <name evidence="9" type="ORF">SAMN05216361_1006</name>
</gene>
<evidence type="ECO:0000313" key="10">
    <source>
        <dbReference type="Proteomes" id="UP000184520"/>
    </source>
</evidence>
<feature type="chain" id="PRO_5013223057" evidence="8">
    <location>
        <begin position="22"/>
        <end position="445"/>
    </location>
</feature>
<evidence type="ECO:0000256" key="7">
    <source>
        <dbReference type="ARBA" id="ARBA00023237"/>
    </source>
</evidence>
<evidence type="ECO:0000256" key="5">
    <source>
        <dbReference type="ARBA" id="ARBA00022729"/>
    </source>
</evidence>
<dbReference type="STRING" id="634436.SAMN05216361_1006"/>
<dbReference type="GO" id="GO:0009279">
    <property type="term" value="C:cell outer membrane"/>
    <property type="evidence" value="ECO:0007669"/>
    <property type="project" value="UniProtKB-SubCell"/>
</dbReference>
<evidence type="ECO:0000256" key="4">
    <source>
        <dbReference type="ARBA" id="ARBA00022692"/>
    </source>
</evidence>
<keyword evidence="3" id="KW-1134">Transmembrane beta strand</keyword>
<evidence type="ECO:0000256" key="6">
    <source>
        <dbReference type="ARBA" id="ARBA00023136"/>
    </source>
</evidence>
<dbReference type="RefSeq" id="WP_073318884.1">
    <property type="nucleotide sequence ID" value="NZ_FQWD01000002.1"/>
</dbReference>
<dbReference type="PANTHER" id="PTHR35093">
    <property type="entry name" value="OUTER MEMBRANE PROTEIN NMB0088-RELATED"/>
    <property type="match status" value="1"/>
</dbReference>
<dbReference type="Pfam" id="PF03349">
    <property type="entry name" value="Toluene_X"/>
    <property type="match status" value="1"/>
</dbReference>
<sequence>MNRLKTGMLSCLFAISPSLMADQYHYGNLLVGGRAIGYGGAFIAVADDQSAMYYNPAGLSFQSGAKSASVNTMAFERTRFEQVYSNGDDFERASFAVVPGFLGISTELENWHIGSYFTVTDFSQERVDSRSDYTLPATEVSAQQQVTESVVYDFDNAAYRLGGVAAYKINSTFSLGFGMNLQYAETVLNQSSGAAIVIDSPMGEIYTGFDARRRITEKQFFISPQLSVLYKENGWRLGASATYTASLNRSYRSNSVIVAPMVTLLTGSPNTTFRDEINTDKDQKQPLKLSAGAAYESNGWLITGQVNYFTKVDLANKTTDSVPLNRELKQVTNYALGVKIPVSNTSAVTFGVFTDNSNSVIDLTQPFQREEAIDTTGVSVAFETHIMSYPLTIGMYAKHGSGQVRYADVRYVEAVTGLSLYPENDSFDVKPASKRSFVLFASMDF</sequence>
<dbReference type="EMBL" id="FQWD01000002">
    <property type="protein sequence ID" value="SHG02806.1"/>
    <property type="molecule type" value="Genomic_DNA"/>
</dbReference>
<keyword evidence="7" id="KW-0998">Cell outer membrane</keyword>
<comment type="similarity">
    <text evidence="2">Belongs to the OmpP1/FadL family.</text>
</comment>
<dbReference type="SUPFAM" id="SSF56935">
    <property type="entry name" value="Porins"/>
    <property type="match status" value="1"/>
</dbReference>
<comment type="subcellular location">
    <subcellularLocation>
        <location evidence="1">Cell outer membrane</location>
        <topology evidence="1">Multi-pass membrane protein</topology>
    </subcellularLocation>
</comment>
<keyword evidence="10" id="KW-1185">Reference proteome</keyword>
<dbReference type="OrthoDB" id="9772014at2"/>
<organism evidence="9 10">
    <name type="scientific">Marisediminitalea aggregata</name>
    <dbReference type="NCBI Taxonomy" id="634436"/>
    <lineage>
        <taxon>Bacteria</taxon>
        <taxon>Pseudomonadati</taxon>
        <taxon>Pseudomonadota</taxon>
        <taxon>Gammaproteobacteria</taxon>
        <taxon>Alteromonadales</taxon>
        <taxon>Alteromonadaceae</taxon>
        <taxon>Marisediminitalea</taxon>
    </lineage>
</organism>
<accession>A0A1M5GGI3</accession>
<proteinExistence type="inferred from homology"/>
<evidence type="ECO:0000256" key="3">
    <source>
        <dbReference type="ARBA" id="ARBA00022452"/>
    </source>
</evidence>
<evidence type="ECO:0000256" key="2">
    <source>
        <dbReference type="ARBA" id="ARBA00008163"/>
    </source>
</evidence>
<keyword evidence="4" id="KW-0812">Transmembrane</keyword>
<dbReference type="AlphaFoldDB" id="A0A1M5GGI3"/>
<name>A0A1M5GGI3_9ALTE</name>
<dbReference type="InterPro" id="IPR005017">
    <property type="entry name" value="OMPP1/FadL/TodX"/>
</dbReference>
<reference evidence="10" key="1">
    <citation type="submission" date="2016-11" db="EMBL/GenBank/DDBJ databases">
        <authorList>
            <person name="Varghese N."/>
            <person name="Submissions S."/>
        </authorList>
    </citation>
    <scope>NUCLEOTIDE SEQUENCE [LARGE SCALE GENOMIC DNA]</scope>
    <source>
        <strain evidence="10">CGMCC 1.8995</strain>
    </source>
</reference>
<keyword evidence="6" id="KW-0472">Membrane</keyword>
<keyword evidence="5 8" id="KW-0732">Signal</keyword>
<dbReference type="Proteomes" id="UP000184520">
    <property type="component" value="Unassembled WGS sequence"/>
</dbReference>
<dbReference type="Gene3D" id="2.40.160.60">
    <property type="entry name" value="Outer membrane protein transport protein (OMPP1/FadL/TodX)"/>
    <property type="match status" value="1"/>
</dbReference>
<evidence type="ECO:0000256" key="1">
    <source>
        <dbReference type="ARBA" id="ARBA00004571"/>
    </source>
</evidence>
<protein>
    <submittedName>
        <fullName evidence="9">Long-chain fatty acid transport protein</fullName>
    </submittedName>
</protein>
<feature type="signal peptide" evidence="8">
    <location>
        <begin position="1"/>
        <end position="21"/>
    </location>
</feature>
<dbReference type="GO" id="GO:0015483">
    <property type="term" value="F:long-chain fatty acid transporting porin activity"/>
    <property type="evidence" value="ECO:0007669"/>
    <property type="project" value="TreeGrafter"/>
</dbReference>
<evidence type="ECO:0000313" key="9">
    <source>
        <dbReference type="EMBL" id="SHG02806.1"/>
    </source>
</evidence>
<dbReference type="PANTHER" id="PTHR35093:SF8">
    <property type="entry name" value="OUTER MEMBRANE PROTEIN NMB0088-RELATED"/>
    <property type="match status" value="1"/>
</dbReference>